<dbReference type="InterPro" id="IPR003616">
    <property type="entry name" value="Post-SET_dom"/>
</dbReference>
<keyword evidence="5" id="KW-0158">Chromosome</keyword>
<gene>
    <name evidence="20" type="ORF">FOA43_000082</name>
</gene>
<dbReference type="GO" id="GO:0140955">
    <property type="term" value="F:histone H3K36 trimethyltransferase activity"/>
    <property type="evidence" value="ECO:0007669"/>
    <property type="project" value="UniProtKB-EC"/>
</dbReference>
<evidence type="ECO:0000313" key="20">
    <source>
        <dbReference type="EMBL" id="QPG72780.1"/>
    </source>
</evidence>
<evidence type="ECO:0000313" key="21">
    <source>
        <dbReference type="Proteomes" id="UP000662931"/>
    </source>
</evidence>
<dbReference type="GeneID" id="62193483"/>
<evidence type="ECO:0000256" key="12">
    <source>
        <dbReference type="ARBA" id="ARBA00023242"/>
    </source>
</evidence>
<dbReference type="SMART" id="SM00570">
    <property type="entry name" value="AWS"/>
    <property type="match status" value="1"/>
</dbReference>
<feature type="region of interest" description="Disordered" evidence="15">
    <location>
        <begin position="668"/>
        <end position="725"/>
    </location>
</feature>
<dbReference type="GO" id="GO:0005694">
    <property type="term" value="C:chromosome"/>
    <property type="evidence" value="ECO:0007669"/>
    <property type="project" value="UniProtKB-SubCell"/>
</dbReference>
<evidence type="ECO:0000259" key="17">
    <source>
        <dbReference type="PROSITE" id="PS50280"/>
    </source>
</evidence>
<evidence type="ECO:0000256" key="11">
    <source>
        <dbReference type="ARBA" id="ARBA00023163"/>
    </source>
</evidence>
<sequence>MVRNIHIVSSGSGSESEISSSATPQPDGVKLFSHLPDKTEEALSTFELLSENHYIDKLRNVYSASGEVMTCDCAERRVAGVNVACGVDSDCINRLTNVECVDDQCVSCGSQCQNQRFQRNQMADVSVFLTEHKGYGMRANCDIPAHTFIVEYKGEVIDDREYKLRKESYADEGIGHFYFMMIQENEIIDATKRASLGRFCNHSCDPVAYVEKWVVNKRYRMGIFAKRKIMKGEEITFDYNVDRYGSEPQKCYCGAKNCVGFLGGKTQTEILRLLPYAAREALGIRSSDEKRWIRLEKKMGIKISKDNVEAKVGDFVESFELQPLTISDIPKVSSCLLLPDNDVLIIDRILERFDTEDTGYGELLHMFNRLHGLQALTSSINTILFTVSDGKELRQREKNALVKIVNIFDAWPKLASKNTINSCNLETLLQELAVKMADKHIANLIDRILLNWRDLPVIYRIPKRIDGGEDGKPMDKFSTHIDDRRSRLAQSAMRLVDPAASGAGSSAGSAMASRTDSAGESVSLSPAISAVSKGQPNDVDVASLPESRKIEGKALPPGWEWTTDPTSGSVYFYNREKGLTQWQRPEWPPTNLKAGLESILKAVPNSTVDDGKKKRERERDRERDREREQKKRLRELEKKRLAEQDAVVKIEEQRMEKLTKIIEQASKEASLKQARGQRHHSHDSEGGRDRSSRHTHKHQHTTLHANHSHRRDSYETNDTEISSGKHGKVEKQWMLLFASAVPNMLKKYESHVGRGNMKNCAREITHVLAQKDMKRHTGQPVPSKLSDERKKKIDSFVSEYMHKFVSKFDTKKAEKRHSSSEELPSKKLKD</sequence>
<dbReference type="InterPro" id="IPR006560">
    <property type="entry name" value="AWS_dom"/>
</dbReference>
<feature type="region of interest" description="Disordered" evidence="15">
    <location>
        <begin position="1"/>
        <end position="25"/>
    </location>
</feature>
<dbReference type="InterPro" id="IPR013257">
    <property type="entry name" value="SRI"/>
</dbReference>
<evidence type="ECO:0000256" key="7">
    <source>
        <dbReference type="ARBA" id="ARBA00022603"/>
    </source>
</evidence>
<evidence type="ECO:0000256" key="9">
    <source>
        <dbReference type="ARBA" id="ARBA00022691"/>
    </source>
</evidence>
<dbReference type="RefSeq" id="XP_038776345.1">
    <property type="nucleotide sequence ID" value="XM_038920417.1"/>
</dbReference>
<proteinExistence type="predicted"/>
<dbReference type="Pfam" id="PF00397">
    <property type="entry name" value="WW"/>
    <property type="match status" value="1"/>
</dbReference>
<feature type="region of interest" description="Disordered" evidence="15">
    <location>
        <begin position="603"/>
        <end position="632"/>
    </location>
</feature>
<evidence type="ECO:0000256" key="15">
    <source>
        <dbReference type="SAM" id="MobiDB-lite"/>
    </source>
</evidence>
<dbReference type="Pfam" id="PF08236">
    <property type="entry name" value="SRI"/>
    <property type="match status" value="1"/>
</dbReference>
<dbReference type="OrthoDB" id="422362at2759"/>
<evidence type="ECO:0000256" key="10">
    <source>
        <dbReference type="ARBA" id="ARBA00023015"/>
    </source>
</evidence>
<dbReference type="CDD" id="cd19172">
    <property type="entry name" value="SET_SETD2"/>
    <property type="match status" value="1"/>
</dbReference>
<comment type="catalytic activity">
    <reaction evidence="14">
        <text>L-lysyl(36)-[histone H3] + 3 S-adenosyl-L-methionine = N(6),N(6),N(6)-trimethyl-L-lysyl(36)-[histone H3] + 3 S-adenosyl-L-homocysteine + 3 H(+)</text>
        <dbReference type="Rhea" id="RHEA:60324"/>
        <dbReference type="Rhea" id="RHEA-COMP:9785"/>
        <dbReference type="Rhea" id="RHEA-COMP:15536"/>
        <dbReference type="ChEBI" id="CHEBI:15378"/>
        <dbReference type="ChEBI" id="CHEBI:29969"/>
        <dbReference type="ChEBI" id="CHEBI:57856"/>
        <dbReference type="ChEBI" id="CHEBI:59789"/>
        <dbReference type="ChEBI" id="CHEBI:61961"/>
        <dbReference type="EC" id="2.1.1.359"/>
    </reaction>
</comment>
<dbReference type="Pfam" id="PF17907">
    <property type="entry name" value="AWS"/>
    <property type="match status" value="1"/>
</dbReference>
<comment type="subcellular location">
    <subcellularLocation>
        <location evidence="2">Chromosome</location>
    </subcellularLocation>
    <subcellularLocation>
        <location evidence="1">Nucleus</location>
    </subcellularLocation>
</comment>
<dbReference type="PROSITE" id="PS51215">
    <property type="entry name" value="AWS"/>
    <property type="match status" value="1"/>
</dbReference>
<dbReference type="AlphaFoldDB" id="A0A875RMV9"/>
<dbReference type="InterPro" id="IPR001214">
    <property type="entry name" value="SET_dom"/>
</dbReference>
<dbReference type="InterPro" id="IPR044437">
    <property type="entry name" value="SETD2/Set2_SET"/>
</dbReference>
<dbReference type="PROSITE" id="PS50020">
    <property type="entry name" value="WW_DOMAIN_2"/>
    <property type="match status" value="1"/>
</dbReference>
<evidence type="ECO:0000256" key="5">
    <source>
        <dbReference type="ARBA" id="ARBA00022454"/>
    </source>
</evidence>
<evidence type="ECO:0000256" key="13">
    <source>
        <dbReference type="ARBA" id="ARBA00030091"/>
    </source>
</evidence>
<dbReference type="InterPro" id="IPR046341">
    <property type="entry name" value="SET_dom_sf"/>
</dbReference>
<feature type="compositionally biased region" description="Low complexity" evidence="15">
    <location>
        <begin position="499"/>
        <end position="513"/>
    </location>
</feature>
<dbReference type="GO" id="GO:0006355">
    <property type="term" value="P:regulation of DNA-templated transcription"/>
    <property type="evidence" value="ECO:0007669"/>
    <property type="project" value="InterPro"/>
</dbReference>
<evidence type="ECO:0000256" key="2">
    <source>
        <dbReference type="ARBA" id="ARBA00004286"/>
    </source>
</evidence>
<evidence type="ECO:0000256" key="8">
    <source>
        <dbReference type="ARBA" id="ARBA00022679"/>
    </source>
</evidence>
<evidence type="ECO:0000259" key="19">
    <source>
        <dbReference type="PROSITE" id="PS51215"/>
    </source>
</evidence>
<reference evidence="20" key="1">
    <citation type="submission" date="2020-10" db="EMBL/GenBank/DDBJ databases">
        <authorList>
            <person name="Roach M.J.R."/>
        </authorList>
    </citation>
    <scope>NUCLEOTIDE SEQUENCE</scope>
    <source>
        <strain evidence="20">CBS 1945</strain>
    </source>
</reference>
<dbReference type="InterPro" id="IPR038190">
    <property type="entry name" value="SRI_sf"/>
</dbReference>
<feature type="compositionally biased region" description="Low complexity" evidence="15">
    <location>
        <begin position="9"/>
        <end position="21"/>
    </location>
</feature>
<dbReference type="SMART" id="SM00456">
    <property type="entry name" value="WW"/>
    <property type="match status" value="1"/>
</dbReference>
<dbReference type="Gene3D" id="2.170.270.10">
    <property type="entry name" value="SET domain"/>
    <property type="match status" value="1"/>
</dbReference>
<evidence type="ECO:0000256" key="4">
    <source>
        <dbReference type="ARBA" id="ARBA00018028"/>
    </source>
</evidence>
<dbReference type="EMBL" id="CP064812">
    <property type="protein sequence ID" value="QPG72780.1"/>
    <property type="molecule type" value="Genomic_DNA"/>
</dbReference>
<dbReference type="SUPFAM" id="SSF51045">
    <property type="entry name" value="WW domain"/>
    <property type="match status" value="1"/>
</dbReference>
<dbReference type="InterPro" id="IPR050777">
    <property type="entry name" value="SET2_Histone-Lys_MeTrsfase"/>
</dbReference>
<dbReference type="CDD" id="cd00201">
    <property type="entry name" value="WW"/>
    <property type="match status" value="1"/>
</dbReference>
<keyword evidence="9" id="KW-0949">S-adenosyl-L-methionine</keyword>
<keyword evidence="7" id="KW-0489">Methyltransferase</keyword>
<evidence type="ECO:0000256" key="14">
    <source>
        <dbReference type="ARBA" id="ARBA00047545"/>
    </source>
</evidence>
<dbReference type="GO" id="GO:0032259">
    <property type="term" value="P:methylation"/>
    <property type="evidence" value="ECO:0007669"/>
    <property type="project" value="UniProtKB-KW"/>
</dbReference>
<dbReference type="Pfam" id="PF00856">
    <property type="entry name" value="SET"/>
    <property type="match status" value="1"/>
</dbReference>
<dbReference type="PROSITE" id="PS50280">
    <property type="entry name" value="SET"/>
    <property type="match status" value="1"/>
</dbReference>
<dbReference type="PROSITE" id="PS50868">
    <property type="entry name" value="POST_SET"/>
    <property type="match status" value="1"/>
</dbReference>
<dbReference type="GO" id="GO:0005634">
    <property type="term" value="C:nucleus"/>
    <property type="evidence" value="ECO:0007669"/>
    <property type="project" value="UniProtKB-SubCell"/>
</dbReference>
<feature type="domain" description="Post-SET" evidence="18">
    <location>
        <begin position="247"/>
        <end position="263"/>
    </location>
</feature>
<dbReference type="PROSITE" id="PS51568">
    <property type="entry name" value="SAM_MT43_SET2_1"/>
    <property type="match status" value="1"/>
</dbReference>
<protein>
    <recommendedName>
        <fullName evidence="4">Histone-lysine N-methyltransferase, H3 lysine-36 specific</fullName>
        <ecNumber evidence="3">2.1.1.359</ecNumber>
    </recommendedName>
    <alternativeName>
        <fullName evidence="13">SET domain-containing protein 2</fullName>
    </alternativeName>
</protein>
<feature type="domain" description="SET" evidence="17">
    <location>
        <begin position="123"/>
        <end position="240"/>
    </location>
</feature>
<dbReference type="SMART" id="SM00508">
    <property type="entry name" value="PostSET"/>
    <property type="match status" value="1"/>
</dbReference>
<evidence type="ECO:0000259" key="18">
    <source>
        <dbReference type="PROSITE" id="PS50868"/>
    </source>
</evidence>
<organism evidence="20 21">
    <name type="scientific">Eeniella nana</name>
    <name type="common">Yeast</name>
    <name type="synonym">Brettanomyces nanus</name>
    <dbReference type="NCBI Taxonomy" id="13502"/>
    <lineage>
        <taxon>Eukaryota</taxon>
        <taxon>Fungi</taxon>
        <taxon>Dikarya</taxon>
        <taxon>Ascomycota</taxon>
        <taxon>Saccharomycotina</taxon>
        <taxon>Pichiomycetes</taxon>
        <taxon>Pichiales</taxon>
        <taxon>Pichiaceae</taxon>
        <taxon>Brettanomyces</taxon>
    </lineage>
</organism>
<dbReference type="PANTHER" id="PTHR22884">
    <property type="entry name" value="SET DOMAIN PROTEINS"/>
    <property type="match status" value="1"/>
</dbReference>
<keyword evidence="12" id="KW-0539">Nucleus</keyword>
<feature type="region of interest" description="Disordered" evidence="15">
    <location>
        <begin position="808"/>
        <end position="830"/>
    </location>
</feature>
<dbReference type="SUPFAM" id="SSF82199">
    <property type="entry name" value="SET domain"/>
    <property type="match status" value="1"/>
</dbReference>
<dbReference type="Proteomes" id="UP000662931">
    <property type="component" value="Chromosome 1"/>
</dbReference>
<dbReference type="SMART" id="SM00317">
    <property type="entry name" value="SET"/>
    <property type="match status" value="1"/>
</dbReference>
<evidence type="ECO:0000256" key="1">
    <source>
        <dbReference type="ARBA" id="ARBA00004123"/>
    </source>
</evidence>
<dbReference type="InterPro" id="IPR001202">
    <property type="entry name" value="WW_dom"/>
</dbReference>
<feature type="region of interest" description="Disordered" evidence="15">
    <location>
        <begin position="499"/>
        <end position="518"/>
    </location>
</feature>
<evidence type="ECO:0000256" key="6">
    <source>
        <dbReference type="ARBA" id="ARBA00022491"/>
    </source>
</evidence>
<keyword evidence="21" id="KW-1185">Reference proteome</keyword>
<dbReference type="Gene3D" id="1.10.1740.100">
    <property type="entry name" value="Set2, Rpb1 interacting domain"/>
    <property type="match status" value="1"/>
</dbReference>
<dbReference type="KEGG" id="bnn:FOA43_000082"/>
<dbReference type="Gene3D" id="2.20.70.10">
    <property type="match status" value="1"/>
</dbReference>
<feature type="compositionally biased region" description="Basic and acidic residues" evidence="15">
    <location>
        <begin position="682"/>
        <end position="692"/>
    </location>
</feature>
<evidence type="ECO:0000259" key="16">
    <source>
        <dbReference type="PROSITE" id="PS50020"/>
    </source>
</evidence>
<feature type="compositionally biased region" description="Basic residues" evidence="15">
    <location>
        <begin position="693"/>
        <end position="710"/>
    </location>
</feature>
<keyword evidence="10" id="KW-0805">Transcription regulation</keyword>
<keyword evidence="11" id="KW-0804">Transcription</keyword>
<keyword evidence="8" id="KW-0808">Transferase</keyword>
<dbReference type="EC" id="2.1.1.359" evidence="3"/>
<feature type="domain" description="WW" evidence="16">
    <location>
        <begin position="553"/>
        <end position="587"/>
    </location>
</feature>
<accession>A0A875RMV9</accession>
<dbReference type="PROSITE" id="PS01159">
    <property type="entry name" value="WW_DOMAIN_1"/>
    <property type="match status" value="1"/>
</dbReference>
<feature type="domain" description="AWS" evidence="19">
    <location>
        <begin position="66"/>
        <end position="121"/>
    </location>
</feature>
<name>A0A875RMV9_EENNA</name>
<dbReference type="InterPro" id="IPR036020">
    <property type="entry name" value="WW_dom_sf"/>
</dbReference>
<dbReference type="InterPro" id="IPR025788">
    <property type="entry name" value="Set2_fungi"/>
</dbReference>
<evidence type="ECO:0000256" key="3">
    <source>
        <dbReference type="ARBA" id="ARBA00012178"/>
    </source>
</evidence>
<feature type="compositionally biased region" description="Basic and acidic residues" evidence="15">
    <location>
        <begin position="609"/>
        <end position="632"/>
    </location>
</feature>
<keyword evidence="6" id="KW-0678">Repressor</keyword>